<dbReference type="EMBL" id="CP042905">
    <property type="protein sequence ID" value="QEE14650.1"/>
    <property type="molecule type" value="Genomic_DNA"/>
</dbReference>
<feature type="transmembrane region" description="Helical" evidence="1">
    <location>
        <begin position="54"/>
        <end position="77"/>
    </location>
</feature>
<sequence length="126" mass="13545">MILQIGDILNELLGLFGIGIILGIFFGGFLIYVLCLKWGINRVKGKENDFGSAFITALLSYVCSYIPCGCFLSAYIISTRHKVSYGNGILALILAGILPILLGLIIIVIIIVLTIGFSGFLAIFGL</sequence>
<reference evidence="2 3" key="1">
    <citation type="journal article" date="2020" name="Nature">
        <title>Isolation of an archaeon at the prokaryote-eukaryote interface.</title>
        <authorList>
            <person name="Imachi H."/>
            <person name="Nobu M.K."/>
            <person name="Nakahara N."/>
            <person name="Morono Y."/>
            <person name="Ogawara M."/>
            <person name="Takaki Y."/>
            <person name="Takano Y."/>
            <person name="Uematsu K."/>
            <person name="Ikuta T."/>
            <person name="Ito M."/>
            <person name="Matsui Y."/>
            <person name="Miyazaki M."/>
            <person name="Murata K."/>
            <person name="Saito Y."/>
            <person name="Sakai S."/>
            <person name="Song C."/>
            <person name="Tasumi E."/>
            <person name="Yamanaka Y."/>
            <person name="Yamaguchi T."/>
            <person name="Kamagata Y."/>
            <person name="Tamaki H."/>
            <person name="Takai K."/>
        </authorList>
    </citation>
    <scope>NUCLEOTIDE SEQUENCE [LARGE SCALE GENOMIC DNA]</scope>
    <source>
        <strain evidence="2 3">MK-D1</strain>
    </source>
</reference>
<dbReference type="RefSeq" id="WP_147661595.1">
    <property type="nucleotide sequence ID" value="NZ_CP042905.2"/>
</dbReference>
<gene>
    <name evidence="2" type="ORF">DSAG12_00463</name>
</gene>
<dbReference type="KEGG" id="psyt:DSAG12_00463"/>
<dbReference type="AlphaFoldDB" id="A0A5B9D734"/>
<name>A0A5B9D734_9ARCH</name>
<dbReference type="GeneID" id="41328464"/>
<keyword evidence="1" id="KW-1133">Transmembrane helix</keyword>
<organism evidence="2 3">
    <name type="scientific">Promethearchaeum syntrophicum</name>
    <dbReference type="NCBI Taxonomy" id="2594042"/>
    <lineage>
        <taxon>Archaea</taxon>
        <taxon>Promethearchaeati</taxon>
        <taxon>Promethearchaeota</taxon>
        <taxon>Promethearchaeia</taxon>
        <taxon>Promethearchaeales</taxon>
        <taxon>Promethearchaeaceae</taxon>
        <taxon>Promethearchaeum</taxon>
    </lineage>
</organism>
<keyword evidence="3" id="KW-1185">Reference proteome</keyword>
<evidence type="ECO:0000256" key="1">
    <source>
        <dbReference type="SAM" id="Phobius"/>
    </source>
</evidence>
<dbReference type="Proteomes" id="UP000321408">
    <property type="component" value="Chromosome"/>
</dbReference>
<evidence type="ECO:0000313" key="2">
    <source>
        <dbReference type="EMBL" id="QEE14650.1"/>
    </source>
</evidence>
<proteinExistence type="predicted"/>
<reference evidence="2 3" key="2">
    <citation type="journal article" date="2024" name="Int. J. Syst. Evol. Microbiol.">
        <title>Promethearchaeum syntrophicum gen. nov., sp. nov., an anaerobic, obligately syntrophic archaeon, the first isolate of the lineage 'Asgard' archaea, and proposal of the new archaeal phylum Promethearchaeota phyl. nov. and kingdom Promethearchaeati regn. nov.</title>
        <authorList>
            <person name="Imachi H."/>
            <person name="Nobu M.K."/>
            <person name="Kato S."/>
            <person name="Takaki Y."/>
            <person name="Miyazaki M."/>
            <person name="Miyata M."/>
            <person name="Ogawara M."/>
            <person name="Saito Y."/>
            <person name="Sakai S."/>
            <person name="Tahara Y.O."/>
            <person name="Takano Y."/>
            <person name="Tasumi E."/>
            <person name="Uematsu K."/>
            <person name="Yoshimura T."/>
            <person name="Itoh T."/>
            <person name="Ohkuma M."/>
            <person name="Takai K."/>
        </authorList>
    </citation>
    <scope>NUCLEOTIDE SEQUENCE [LARGE SCALE GENOMIC DNA]</scope>
    <source>
        <strain evidence="2 3">MK-D1</strain>
    </source>
</reference>
<accession>A0A5B9D734</accession>
<keyword evidence="1" id="KW-0812">Transmembrane</keyword>
<evidence type="ECO:0000313" key="3">
    <source>
        <dbReference type="Proteomes" id="UP000321408"/>
    </source>
</evidence>
<keyword evidence="1" id="KW-0472">Membrane</keyword>
<protein>
    <submittedName>
        <fullName evidence="2">Uncharacterized protein</fullName>
    </submittedName>
</protein>
<feature type="transmembrane region" description="Helical" evidence="1">
    <location>
        <begin position="12"/>
        <end position="34"/>
    </location>
</feature>
<feature type="transmembrane region" description="Helical" evidence="1">
    <location>
        <begin position="89"/>
        <end position="122"/>
    </location>
</feature>